<evidence type="ECO:0000256" key="1">
    <source>
        <dbReference type="SAM" id="MobiDB-lite"/>
    </source>
</evidence>
<evidence type="ECO:0000313" key="3">
    <source>
        <dbReference type="Proteomes" id="UP001476798"/>
    </source>
</evidence>
<reference evidence="2 3" key="1">
    <citation type="submission" date="2021-06" db="EMBL/GenBank/DDBJ databases">
        <authorList>
            <person name="Palmer J.M."/>
        </authorList>
    </citation>
    <scope>NUCLEOTIDE SEQUENCE [LARGE SCALE GENOMIC DNA]</scope>
    <source>
        <strain evidence="2 3">GA_2019</strain>
        <tissue evidence="2">Muscle</tissue>
    </source>
</reference>
<organism evidence="2 3">
    <name type="scientific">Goodea atripinnis</name>
    <dbReference type="NCBI Taxonomy" id="208336"/>
    <lineage>
        <taxon>Eukaryota</taxon>
        <taxon>Metazoa</taxon>
        <taxon>Chordata</taxon>
        <taxon>Craniata</taxon>
        <taxon>Vertebrata</taxon>
        <taxon>Euteleostomi</taxon>
        <taxon>Actinopterygii</taxon>
        <taxon>Neopterygii</taxon>
        <taxon>Teleostei</taxon>
        <taxon>Neoteleostei</taxon>
        <taxon>Acanthomorphata</taxon>
        <taxon>Ovalentaria</taxon>
        <taxon>Atherinomorphae</taxon>
        <taxon>Cyprinodontiformes</taxon>
        <taxon>Goodeidae</taxon>
        <taxon>Goodea</taxon>
    </lineage>
</organism>
<dbReference type="Proteomes" id="UP001476798">
    <property type="component" value="Unassembled WGS sequence"/>
</dbReference>
<evidence type="ECO:0000313" key="2">
    <source>
        <dbReference type="EMBL" id="MEQ2174694.1"/>
    </source>
</evidence>
<gene>
    <name evidence="2" type="ORF">GOODEAATRI_010373</name>
</gene>
<protein>
    <submittedName>
        <fullName evidence="2">Uncharacterized protein</fullName>
    </submittedName>
</protein>
<keyword evidence="3" id="KW-1185">Reference proteome</keyword>
<name>A0ABV0NTG6_9TELE</name>
<accession>A0ABV0NTG6</accession>
<sequence length="122" mass="13319">MGQGECTLCYLAGNSSYIGEYKMFGCRVKCPRKRTVYDKDPANSCSYLPTQGDDGLTENPGLPVLQGDKGEKGSAGVPGQPGKEGKRVSKQRQLTSCVAWLDLVLTERPWPAGRATEWLLCF</sequence>
<proteinExistence type="predicted"/>
<comment type="caution">
    <text evidence="2">The sequence shown here is derived from an EMBL/GenBank/DDBJ whole genome shotgun (WGS) entry which is preliminary data.</text>
</comment>
<dbReference type="EMBL" id="JAHRIO010050580">
    <property type="protein sequence ID" value="MEQ2174694.1"/>
    <property type="molecule type" value="Genomic_DNA"/>
</dbReference>
<feature type="region of interest" description="Disordered" evidence="1">
    <location>
        <begin position="48"/>
        <end position="89"/>
    </location>
</feature>